<accession>A0ABT7M1I1</accession>
<name>A0ABT7M1I1_9CYAN</name>
<evidence type="ECO:0000313" key="2">
    <source>
        <dbReference type="Proteomes" id="UP001230986"/>
    </source>
</evidence>
<evidence type="ECO:0000313" key="1">
    <source>
        <dbReference type="EMBL" id="MDL5056926.1"/>
    </source>
</evidence>
<keyword evidence="2" id="KW-1185">Reference proteome</keyword>
<sequence length="286" mass="33239">MEYGIQETTKDTDWIIHLDDFENLVAFLCRQEKGLSGANWRISYRGIFGAPLSREYHQGGWTSHLAIWNHALAPEEHLDFFGRPPRVNPQLLKYESGLIASRSTVASMKKTDRQKDWPFVNGLAAQEWLSGEQSGLLHLRDLSLLRKAWGQIGKEQRQLLSTSRPLLNCIDDCSDILLERFLLIEKSLWERVNRSRYQIYQSEWKTFYRSWQKDSVGAWPTNESFAFQHERVLEAAERYNLPKAPLNGLDQKSRIYEKGCEDTQILLSARDEEIQCVLPPLEVMLP</sequence>
<proteinExistence type="predicted"/>
<dbReference type="RefSeq" id="WP_286004333.1">
    <property type="nucleotide sequence ID" value="NZ_JASVEJ010000021.1"/>
</dbReference>
<comment type="caution">
    <text evidence="1">The sequence shown here is derived from an EMBL/GenBank/DDBJ whole genome shotgun (WGS) entry which is preliminary data.</text>
</comment>
<protein>
    <submittedName>
        <fullName evidence="1">Uncharacterized protein</fullName>
    </submittedName>
</protein>
<gene>
    <name evidence="1" type="ORF">QQ055_05530</name>
</gene>
<reference evidence="1 2" key="1">
    <citation type="submission" date="2023-06" db="EMBL/GenBank/DDBJ databases">
        <title>Whole genome sequence of Oscillatoria calcuttensis NRMC-F 0142.</title>
        <authorList>
            <person name="Shakena Fathima T."/>
            <person name="Muralitharan G."/>
            <person name="Thajuddin N."/>
        </authorList>
    </citation>
    <scope>NUCLEOTIDE SEQUENCE [LARGE SCALE GENOMIC DNA]</scope>
    <source>
        <strain evidence="1 2">NRMC-F 0142</strain>
    </source>
</reference>
<organism evidence="1 2">
    <name type="scientific">Geitlerinema calcuttense NRMC-F 0142</name>
    <dbReference type="NCBI Taxonomy" id="2922238"/>
    <lineage>
        <taxon>Bacteria</taxon>
        <taxon>Bacillati</taxon>
        <taxon>Cyanobacteriota</taxon>
        <taxon>Cyanophyceae</taxon>
        <taxon>Geitlerinematales</taxon>
        <taxon>Geitlerinemataceae</taxon>
        <taxon>Geitlerinema</taxon>
    </lineage>
</organism>
<dbReference type="Proteomes" id="UP001230986">
    <property type="component" value="Unassembled WGS sequence"/>
</dbReference>
<dbReference type="EMBL" id="JASVEJ010000021">
    <property type="protein sequence ID" value="MDL5056926.1"/>
    <property type="molecule type" value="Genomic_DNA"/>
</dbReference>